<dbReference type="EMBL" id="MU157844">
    <property type="protein sequence ID" value="KAF9529708.1"/>
    <property type="molecule type" value="Genomic_DNA"/>
</dbReference>
<comment type="caution">
    <text evidence="3">The sequence shown here is derived from an EMBL/GenBank/DDBJ whole genome shotgun (WGS) entry which is preliminary data.</text>
</comment>
<proteinExistence type="predicted"/>
<dbReference type="Proteomes" id="UP000807306">
    <property type="component" value="Unassembled WGS sequence"/>
</dbReference>
<feature type="region of interest" description="Disordered" evidence="1">
    <location>
        <begin position="28"/>
        <end position="96"/>
    </location>
</feature>
<evidence type="ECO:0000313" key="4">
    <source>
        <dbReference type="Proteomes" id="UP000807306"/>
    </source>
</evidence>
<sequence>MMFTKRSAFVIFIAIAASIGPTLATPISLEARGSTPPPVPHPPTPPPPKPPIVVDIKNAPQNPDQRSKIATSAASGHGIVINSMKEPPPDGTSKITLNDQLHLSKGVTDLATKHATAHFKDEEGNKIGVRHIGPNFDTIPKTGDQKGIVPHKGTKPPPNSDESGNSSGASRDGSPDGKKKKK</sequence>
<evidence type="ECO:0000313" key="3">
    <source>
        <dbReference type="EMBL" id="KAF9529708.1"/>
    </source>
</evidence>
<feature type="region of interest" description="Disordered" evidence="1">
    <location>
        <begin position="125"/>
        <end position="182"/>
    </location>
</feature>
<keyword evidence="4" id="KW-1185">Reference proteome</keyword>
<feature type="chain" id="PRO_5040511769" evidence="2">
    <location>
        <begin position="25"/>
        <end position="182"/>
    </location>
</feature>
<organism evidence="3 4">
    <name type="scientific">Crepidotus variabilis</name>
    <dbReference type="NCBI Taxonomy" id="179855"/>
    <lineage>
        <taxon>Eukaryota</taxon>
        <taxon>Fungi</taxon>
        <taxon>Dikarya</taxon>
        <taxon>Basidiomycota</taxon>
        <taxon>Agaricomycotina</taxon>
        <taxon>Agaricomycetes</taxon>
        <taxon>Agaricomycetidae</taxon>
        <taxon>Agaricales</taxon>
        <taxon>Agaricineae</taxon>
        <taxon>Crepidotaceae</taxon>
        <taxon>Crepidotus</taxon>
    </lineage>
</organism>
<dbReference type="AlphaFoldDB" id="A0A9P6EIV8"/>
<feature type="compositionally biased region" description="Polar residues" evidence="1">
    <location>
        <begin position="160"/>
        <end position="169"/>
    </location>
</feature>
<feature type="compositionally biased region" description="Pro residues" evidence="1">
    <location>
        <begin position="35"/>
        <end position="51"/>
    </location>
</feature>
<feature type="compositionally biased region" description="Polar residues" evidence="1">
    <location>
        <begin position="59"/>
        <end position="74"/>
    </location>
</feature>
<name>A0A9P6EIV8_9AGAR</name>
<evidence type="ECO:0000256" key="2">
    <source>
        <dbReference type="SAM" id="SignalP"/>
    </source>
</evidence>
<evidence type="ECO:0000256" key="1">
    <source>
        <dbReference type="SAM" id="MobiDB-lite"/>
    </source>
</evidence>
<gene>
    <name evidence="3" type="ORF">CPB83DRAFT_905830</name>
</gene>
<reference evidence="3" key="1">
    <citation type="submission" date="2020-11" db="EMBL/GenBank/DDBJ databases">
        <authorList>
            <consortium name="DOE Joint Genome Institute"/>
            <person name="Ahrendt S."/>
            <person name="Riley R."/>
            <person name="Andreopoulos W."/>
            <person name="Labutti K."/>
            <person name="Pangilinan J."/>
            <person name="Ruiz-Duenas F.J."/>
            <person name="Barrasa J.M."/>
            <person name="Sanchez-Garcia M."/>
            <person name="Camarero S."/>
            <person name="Miyauchi S."/>
            <person name="Serrano A."/>
            <person name="Linde D."/>
            <person name="Babiker R."/>
            <person name="Drula E."/>
            <person name="Ayuso-Fernandez I."/>
            <person name="Pacheco R."/>
            <person name="Padilla G."/>
            <person name="Ferreira P."/>
            <person name="Barriuso J."/>
            <person name="Kellner H."/>
            <person name="Castanera R."/>
            <person name="Alfaro M."/>
            <person name="Ramirez L."/>
            <person name="Pisabarro A.G."/>
            <person name="Kuo A."/>
            <person name="Tritt A."/>
            <person name="Lipzen A."/>
            <person name="He G."/>
            <person name="Yan M."/>
            <person name="Ng V."/>
            <person name="Cullen D."/>
            <person name="Martin F."/>
            <person name="Rosso M.-N."/>
            <person name="Henrissat B."/>
            <person name="Hibbett D."/>
            <person name="Martinez A.T."/>
            <person name="Grigoriev I.V."/>
        </authorList>
    </citation>
    <scope>NUCLEOTIDE SEQUENCE</scope>
    <source>
        <strain evidence="3">CBS 506.95</strain>
    </source>
</reference>
<feature type="signal peptide" evidence="2">
    <location>
        <begin position="1"/>
        <end position="24"/>
    </location>
</feature>
<feature type="compositionally biased region" description="Basic and acidic residues" evidence="1">
    <location>
        <begin position="173"/>
        <end position="182"/>
    </location>
</feature>
<keyword evidence="2" id="KW-0732">Signal</keyword>
<accession>A0A9P6EIV8</accession>
<protein>
    <submittedName>
        <fullName evidence="3">Uncharacterized protein</fullName>
    </submittedName>
</protein>